<dbReference type="SUPFAM" id="SSF52266">
    <property type="entry name" value="SGNH hydrolase"/>
    <property type="match status" value="1"/>
</dbReference>
<comment type="caution">
    <text evidence="1">The sequence shown here is derived from an EMBL/GenBank/DDBJ whole genome shotgun (WGS) entry which is preliminary data.</text>
</comment>
<organism evidence="1 2">
    <name type="scientific">Pelomicrobium methylotrophicum</name>
    <dbReference type="NCBI Taxonomy" id="2602750"/>
    <lineage>
        <taxon>Bacteria</taxon>
        <taxon>Pseudomonadati</taxon>
        <taxon>Pseudomonadota</taxon>
        <taxon>Hydrogenophilia</taxon>
        <taxon>Hydrogenophilia incertae sedis</taxon>
        <taxon>Pelomicrobium</taxon>
    </lineage>
</organism>
<dbReference type="AlphaFoldDB" id="A0A5C7EPL9"/>
<accession>A0A5C7EPL9</accession>
<evidence type="ECO:0000313" key="2">
    <source>
        <dbReference type="Proteomes" id="UP000321201"/>
    </source>
</evidence>
<dbReference type="InParanoid" id="A0A5C7EPL9"/>
<reference evidence="1 2" key="1">
    <citation type="submission" date="2019-08" db="EMBL/GenBank/DDBJ databases">
        <title>Pelomicrobium methylotrophicum gen. nov., sp. nov. a moderately thermophilic, facultatively anaerobic, lithoautotrophic and methylotrophic bacterium isolated from a terrestrial mud volcano.</title>
        <authorList>
            <person name="Slobodkina G.B."/>
            <person name="Merkel A.Y."/>
            <person name="Slobodkin A.I."/>
        </authorList>
    </citation>
    <scope>NUCLEOTIDE SEQUENCE [LARGE SCALE GENOMIC DNA]</scope>
    <source>
        <strain evidence="1 2">SM250</strain>
    </source>
</reference>
<evidence type="ECO:0008006" key="3">
    <source>
        <dbReference type="Google" id="ProtNLM"/>
    </source>
</evidence>
<name>A0A5C7EPL9_9PROT</name>
<proteinExistence type="predicted"/>
<keyword evidence="2" id="KW-1185">Reference proteome</keyword>
<protein>
    <recommendedName>
        <fullName evidence="3">SGNH hydrolase-type esterase domain-containing protein</fullName>
    </recommendedName>
</protein>
<dbReference type="Proteomes" id="UP000321201">
    <property type="component" value="Unassembled WGS sequence"/>
</dbReference>
<sequence length="361" mass="40977">MKTRILHNIENLAEKNAISSRRNTDYSALAIEMEELFYSNAKYHPTRWYTVPPEYRGVYVTTDSCGWRIDRTTIPEGAAKLLCFGGSTMFSTTTRDQGTIPAMLQRHLAPGVACALNYGMGGYSTYAEIGAFCEAMRREKHVALAIFYDGVNETARYLEMLMHRREQTFLAEAGYPFMSVVRVATRGFLAKQGVVWRVAVRLADKVCRITGGRFCKFGGDSVGRVIPERELFYHAKKIVEGYIANLRILQGIGQSFGVGCVFVWQSDIFTTGKRLTEREHRMAESYPPLLKTLSRMVYRLVVAHPTFRDLGGVDGVNWLNQLEGEHFFDYCHVSEEANEVIAAEIAQVCKRRTLAEFWKHS</sequence>
<evidence type="ECO:0000313" key="1">
    <source>
        <dbReference type="EMBL" id="TXF13356.1"/>
    </source>
</evidence>
<dbReference type="OrthoDB" id="8480707at2"/>
<gene>
    <name evidence="1" type="ORF">FR698_02135</name>
</gene>
<dbReference type="EMBL" id="VPFL01000002">
    <property type="protein sequence ID" value="TXF13356.1"/>
    <property type="molecule type" value="Genomic_DNA"/>
</dbReference>
<dbReference type="RefSeq" id="WP_147798530.1">
    <property type="nucleotide sequence ID" value="NZ_VPFL01000002.1"/>
</dbReference>